<gene>
    <name evidence="1" type="ORF">WMO13_00660</name>
</gene>
<proteinExistence type="predicted"/>
<dbReference type="RefSeq" id="WP_026879223.1">
    <property type="nucleotide sequence ID" value="NZ_AZOD01000028.1"/>
</dbReference>
<keyword evidence="2" id="KW-1185">Reference proteome</keyword>
<evidence type="ECO:0000313" key="1">
    <source>
        <dbReference type="EMBL" id="WZW87924.1"/>
    </source>
</evidence>
<protein>
    <submittedName>
        <fullName evidence="1">Uncharacterized protein</fullName>
    </submittedName>
</protein>
<name>A0ABZ3BZW9_9GAMM</name>
<dbReference type="EMBL" id="CP150637">
    <property type="protein sequence ID" value="WZW87924.1"/>
    <property type="molecule type" value="Genomic_DNA"/>
</dbReference>
<reference evidence="1 2" key="1">
    <citation type="submission" date="2024-03" db="EMBL/GenBank/DDBJ databases">
        <title>Complete Genome Sequence and Annotation of Ignatzschineria larvae DSM 13226.</title>
        <authorList>
            <person name="Cantrell E."/>
            <person name="Burcham Z.M."/>
        </authorList>
    </citation>
    <scope>NUCLEOTIDE SEQUENCE [LARGE SCALE GENOMIC DNA]</scope>
    <source>
        <strain evidence="1 2">DSM 13226</strain>
    </source>
</reference>
<evidence type="ECO:0000313" key="2">
    <source>
        <dbReference type="Proteomes" id="UP001449178"/>
    </source>
</evidence>
<accession>A0ABZ3BZW9</accession>
<sequence length="268" mass="31249">MVAPKEEVVEILDFLYQKMVEESLFSEFEKHKYARKMQFVGKKTVRDNLAWAYFEACSNNEQDALFYFKKSLKYNDAIFLENYFTYLIRNGRIENLIAAIENANSKESFAGVARVKYELFFTSILQGNIDAANLALDSLINLKKNFFEANEINISMRDKLRNFIEYAGLSDSELKVLGSIFITLIEKYNLFLRGRIDFKTYEEFDVNHISLIIDNRHKSILGKLNLELAMNMASQRFFDNKKFSASIDMMGQDKIMANKDIALPKWVE</sequence>
<dbReference type="Proteomes" id="UP001449178">
    <property type="component" value="Chromosome"/>
</dbReference>
<organism evidence="1 2">
    <name type="scientific">Ignatzschineria larvae DSM 13226</name>
    <dbReference type="NCBI Taxonomy" id="1111732"/>
    <lineage>
        <taxon>Bacteria</taxon>
        <taxon>Pseudomonadati</taxon>
        <taxon>Pseudomonadota</taxon>
        <taxon>Gammaproteobacteria</taxon>
        <taxon>Cardiobacteriales</taxon>
        <taxon>Ignatzschineriaceae</taxon>
        <taxon>Ignatzschineria</taxon>
    </lineage>
</organism>